<dbReference type="GO" id="GO:0005829">
    <property type="term" value="C:cytosol"/>
    <property type="evidence" value="ECO:0007669"/>
    <property type="project" value="TreeGrafter"/>
</dbReference>
<evidence type="ECO:0000259" key="2">
    <source>
        <dbReference type="Pfam" id="PF00248"/>
    </source>
</evidence>
<proteinExistence type="predicted"/>
<dbReference type="PRINTS" id="PR00069">
    <property type="entry name" value="ALDKETRDTASE"/>
</dbReference>
<evidence type="ECO:0000256" key="1">
    <source>
        <dbReference type="ARBA" id="ARBA00023002"/>
    </source>
</evidence>
<dbReference type="OMA" id="FPRSSYK"/>
<gene>
    <name evidence="3" type="ORF">PCON_01806</name>
</gene>
<dbReference type="SUPFAM" id="SSF51430">
    <property type="entry name" value="NAD(P)-linked oxidoreductase"/>
    <property type="match status" value="1"/>
</dbReference>
<dbReference type="PANTHER" id="PTHR42686">
    <property type="entry name" value="GH17980P-RELATED"/>
    <property type="match status" value="1"/>
</dbReference>
<dbReference type="Proteomes" id="UP000018144">
    <property type="component" value="Unassembled WGS sequence"/>
</dbReference>
<dbReference type="eggNOG" id="KOG1576">
    <property type="taxonomic scope" value="Eukaryota"/>
</dbReference>
<dbReference type="Pfam" id="PF00248">
    <property type="entry name" value="Aldo_ket_red"/>
    <property type="match status" value="1"/>
</dbReference>
<dbReference type="AlphaFoldDB" id="U4LWH1"/>
<keyword evidence="4" id="KW-1185">Reference proteome</keyword>
<dbReference type="CDD" id="cd19164">
    <property type="entry name" value="AKR_ARA2"/>
    <property type="match status" value="1"/>
</dbReference>
<evidence type="ECO:0000313" key="4">
    <source>
        <dbReference type="Proteomes" id="UP000018144"/>
    </source>
</evidence>
<reference evidence="3 4" key="1">
    <citation type="journal article" date="2013" name="PLoS Genet.">
        <title>The genome and development-dependent transcriptomes of Pyronema confluens: a window into fungal evolution.</title>
        <authorList>
            <person name="Traeger S."/>
            <person name="Altegoer F."/>
            <person name="Freitag M."/>
            <person name="Gabaldon T."/>
            <person name="Kempken F."/>
            <person name="Kumar A."/>
            <person name="Marcet-Houben M."/>
            <person name="Poggeler S."/>
            <person name="Stajich J.E."/>
            <person name="Nowrousian M."/>
        </authorList>
    </citation>
    <scope>NUCLEOTIDE SEQUENCE [LARGE SCALE GENOMIC DNA]</scope>
    <source>
        <strain evidence="4">CBS 100304</strain>
        <tissue evidence="3">Vegetative mycelium</tissue>
    </source>
</reference>
<sequence length="348" mass="38754">MAPTIDTVLPPLVLGTATFNHQYNHNPENLGADAIIKKAFELGIHAFDTSPYYGPSEIILGQALANSGVKRDTYFLTTKCGRIAAEEFNYTPAWVRKSIDRSLERLKTDYLDLVFAHDVEFVTYEDVLAAVTTLRELRDQGKIRYVGISGYPVETLAEYAERILEDTKEPLDSVMSYANYTLQSTKLGDVVERFVKAGVKVVQNASPLGMGLLRQQGVPVGAMGDFHPAPEGLRQACKDAAEAVQEKGERLEKVALRWTIEDWGRNGAVVGVQDGDKKRGVSVAGCSSEKELEELIEVWKEVMEGKTEVLQELRNLGDLVIEKMGKTWKDYEWASPGEGYVYKKPEEI</sequence>
<dbReference type="PANTHER" id="PTHR42686:SF1">
    <property type="entry name" value="GH17980P-RELATED"/>
    <property type="match status" value="1"/>
</dbReference>
<dbReference type="InterPro" id="IPR044480">
    <property type="entry name" value="Ara2-like"/>
</dbReference>
<protein>
    <submittedName>
        <fullName evidence="3">Similar to D-arabinose 1-dehydrogenase acc. no. Q04212</fullName>
    </submittedName>
</protein>
<dbReference type="InterPro" id="IPR036812">
    <property type="entry name" value="NAD(P)_OxRdtase_dom_sf"/>
</dbReference>
<dbReference type="GO" id="GO:0045290">
    <property type="term" value="F:D-arabinose 1-dehydrogenase [NAD(P)+] activity"/>
    <property type="evidence" value="ECO:0007669"/>
    <property type="project" value="InterPro"/>
</dbReference>
<dbReference type="GO" id="GO:0070485">
    <property type="term" value="P:dehydro-D-arabinono-1,4-lactone biosynthetic process"/>
    <property type="evidence" value="ECO:0007669"/>
    <property type="project" value="TreeGrafter"/>
</dbReference>
<dbReference type="EMBL" id="HF936182">
    <property type="protein sequence ID" value="CCX33768.1"/>
    <property type="molecule type" value="Genomic_DNA"/>
</dbReference>
<dbReference type="Gene3D" id="3.20.20.100">
    <property type="entry name" value="NADP-dependent oxidoreductase domain"/>
    <property type="match status" value="1"/>
</dbReference>
<dbReference type="STRING" id="1076935.U4LWH1"/>
<dbReference type="OrthoDB" id="5286008at2759"/>
<name>U4LWH1_PYROM</name>
<keyword evidence="1" id="KW-0560">Oxidoreductase</keyword>
<dbReference type="InterPro" id="IPR023210">
    <property type="entry name" value="NADP_OxRdtase_dom"/>
</dbReference>
<accession>U4LWH1</accession>
<feature type="domain" description="NADP-dependent oxidoreductase" evidence="2">
    <location>
        <begin position="11"/>
        <end position="302"/>
    </location>
</feature>
<organism evidence="3 4">
    <name type="scientific">Pyronema omphalodes (strain CBS 100304)</name>
    <name type="common">Pyronema confluens</name>
    <dbReference type="NCBI Taxonomy" id="1076935"/>
    <lineage>
        <taxon>Eukaryota</taxon>
        <taxon>Fungi</taxon>
        <taxon>Dikarya</taxon>
        <taxon>Ascomycota</taxon>
        <taxon>Pezizomycotina</taxon>
        <taxon>Pezizomycetes</taxon>
        <taxon>Pezizales</taxon>
        <taxon>Pyronemataceae</taxon>
        <taxon>Pyronema</taxon>
    </lineage>
</organism>
<dbReference type="InterPro" id="IPR020471">
    <property type="entry name" value="AKR"/>
</dbReference>
<evidence type="ECO:0000313" key="3">
    <source>
        <dbReference type="EMBL" id="CCX33768.1"/>
    </source>
</evidence>